<keyword evidence="1" id="KW-0812">Transmembrane</keyword>
<name>A0A564WWW8_9FIRM</name>
<keyword evidence="1" id="KW-1133">Transmembrane helix</keyword>
<dbReference type="AlphaFoldDB" id="A0A564WWW8"/>
<evidence type="ECO:0000313" key="4">
    <source>
        <dbReference type="Proteomes" id="UP000366766"/>
    </source>
</evidence>
<evidence type="ECO:0000256" key="1">
    <source>
        <dbReference type="SAM" id="Phobius"/>
    </source>
</evidence>
<feature type="domain" description="Peptidase M56" evidence="2">
    <location>
        <begin position="91"/>
        <end position="257"/>
    </location>
</feature>
<reference evidence="3 4" key="1">
    <citation type="submission" date="2019-07" db="EMBL/GenBank/DDBJ databases">
        <authorList>
            <person name="Chang H.-W."/>
            <person name="Raman A."/>
            <person name="Venkatesh S."/>
            <person name="Gehrig J."/>
        </authorList>
    </citation>
    <scope>NUCLEOTIDE SEQUENCE [LARGE SCALE GENOMIC DNA]</scope>
    <source>
        <strain evidence="3">Blautia_wexlerae_LFYP_14</strain>
    </source>
</reference>
<protein>
    <submittedName>
        <fullName evidence="3">BlaR1 peptidase M56</fullName>
    </submittedName>
</protein>
<dbReference type="InterPro" id="IPR052173">
    <property type="entry name" value="Beta-lactam_resp_regulator"/>
</dbReference>
<feature type="transmembrane region" description="Helical" evidence="1">
    <location>
        <begin position="6"/>
        <end position="24"/>
    </location>
</feature>
<feature type="transmembrane region" description="Helical" evidence="1">
    <location>
        <begin position="31"/>
        <end position="50"/>
    </location>
</feature>
<dbReference type="PANTHER" id="PTHR34978">
    <property type="entry name" value="POSSIBLE SENSOR-TRANSDUCER PROTEIN BLAR"/>
    <property type="match status" value="1"/>
</dbReference>
<keyword evidence="1" id="KW-0472">Membrane</keyword>
<dbReference type="Pfam" id="PF05569">
    <property type="entry name" value="Peptidase_M56"/>
    <property type="match status" value="1"/>
</dbReference>
<proteinExistence type="predicted"/>
<keyword evidence="4" id="KW-1185">Reference proteome</keyword>
<feature type="transmembrane region" description="Helical" evidence="1">
    <location>
        <begin position="188"/>
        <end position="211"/>
    </location>
</feature>
<feature type="transmembrane region" description="Helical" evidence="1">
    <location>
        <begin position="92"/>
        <end position="110"/>
    </location>
</feature>
<gene>
    <name evidence="3" type="ORF">BWLFYP14_02582</name>
</gene>
<accession>A0A564WWW8</accession>
<dbReference type="CDD" id="cd07341">
    <property type="entry name" value="M56_BlaR1_MecR1_like"/>
    <property type="match status" value="1"/>
</dbReference>
<dbReference type="PANTHER" id="PTHR34978:SF3">
    <property type="entry name" value="SLR0241 PROTEIN"/>
    <property type="match status" value="1"/>
</dbReference>
<organism evidence="3 4">
    <name type="scientific">Blautia wexlerae</name>
    <dbReference type="NCBI Taxonomy" id="418240"/>
    <lineage>
        <taxon>Bacteria</taxon>
        <taxon>Bacillati</taxon>
        <taxon>Bacillota</taxon>
        <taxon>Clostridia</taxon>
        <taxon>Lachnospirales</taxon>
        <taxon>Lachnospiraceae</taxon>
        <taxon>Blautia</taxon>
    </lineage>
</organism>
<dbReference type="RefSeq" id="WP_243135385.1">
    <property type="nucleotide sequence ID" value="NZ_CABHOF010000051.1"/>
</dbReference>
<dbReference type="Proteomes" id="UP000366766">
    <property type="component" value="Unassembled WGS sequence"/>
</dbReference>
<evidence type="ECO:0000259" key="2">
    <source>
        <dbReference type="Pfam" id="PF05569"/>
    </source>
</evidence>
<feature type="transmembrane region" description="Helical" evidence="1">
    <location>
        <begin position="286"/>
        <end position="310"/>
    </location>
</feature>
<dbReference type="InterPro" id="IPR008756">
    <property type="entry name" value="Peptidase_M56"/>
</dbReference>
<dbReference type="EMBL" id="CABHOF010000051">
    <property type="protein sequence ID" value="VUX66210.1"/>
    <property type="molecule type" value="Genomic_DNA"/>
</dbReference>
<evidence type="ECO:0000313" key="3">
    <source>
        <dbReference type="EMBL" id="VUX66210.1"/>
    </source>
</evidence>
<sequence>MSISGSIPVVICLLLYVIQCENYNYILGRRLLLTGVFFYLVPVQLVKYLLPKDALPETMLIGRKADSYLSGSLAFWSEKQGEYIWIPQWFNLFARIWLTGIIIFAIYEIVKYWRGAHSIRNYIFEKIENPEDNLTYYLIPDEICGPCTIGFFRQKIVFPESFPLHPDFIMVYKHEHTHLKNHDNLVKLLCLFVLCLHWMNPMAYLLLFLYIDTAEIVSDSAAVDGCTKEKRQDYASLLVLEAATSDIRPAVWKNNLSGHKNNKEGKDFKTLKRRINYMMKGKRKGILQRGIMVAVSALTVVASAGTVMAYEPIASSDASFNDIIFDDSYSDFSNDYTEMDIIDSLDFTETDNIFVGSDNIQIACQETVSPRALCTHSMVPGKFYAHAKNSSGGCTITTYTCQRCEKCGYRANAKYYSTTTFVKCPH</sequence>